<evidence type="ECO:0000313" key="3">
    <source>
        <dbReference type="Proteomes" id="UP000007148"/>
    </source>
</evidence>
<name>G4TIU1_SERID</name>
<dbReference type="InParanoid" id="G4TIU1"/>
<protein>
    <submittedName>
        <fullName evidence="2">Uncharacterized protein</fullName>
    </submittedName>
</protein>
<dbReference type="AlphaFoldDB" id="G4TIU1"/>
<evidence type="ECO:0000313" key="2">
    <source>
        <dbReference type="EMBL" id="CCA71236.1"/>
    </source>
</evidence>
<comment type="caution">
    <text evidence="2">The sequence shown here is derived from an EMBL/GenBank/DDBJ whole genome shotgun (WGS) entry which is preliminary data.</text>
</comment>
<dbReference type="Pfam" id="PF10454">
    <property type="entry name" value="DUF2458"/>
    <property type="match status" value="1"/>
</dbReference>
<dbReference type="Proteomes" id="UP000007148">
    <property type="component" value="Unassembled WGS sequence"/>
</dbReference>
<evidence type="ECO:0000256" key="1">
    <source>
        <dbReference type="SAM" id="MobiDB-lite"/>
    </source>
</evidence>
<dbReference type="HOGENOM" id="CLU_1054179_0_0_1"/>
<dbReference type="STRING" id="1109443.G4TIU1"/>
<gene>
    <name evidence="2" type="ORF">PIIN_05174</name>
</gene>
<dbReference type="OrthoDB" id="21617at2759"/>
<dbReference type="EMBL" id="CAFZ01000111">
    <property type="protein sequence ID" value="CCA71236.1"/>
    <property type="molecule type" value="Genomic_DNA"/>
</dbReference>
<reference evidence="2 3" key="1">
    <citation type="journal article" date="2011" name="PLoS Pathog.">
        <title>Endophytic Life Strategies Decoded by Genome and Transcriptome Analyses of the Mutualistic Root Symbiont Piriformospora indica.</title>
        <authorList>
            <person name="Zuccaro A."/>
            <person name="Lahrmann U."/>
            <person name="Guldener U."/>
            <person name="Langen G."/>
            <person name="Pfiffi S."/>
            <person name="Biedenkopf D."/>
            <person name="Wong P."/>
            <person name="Samans B."/>
            <person name="Grimm C."/>
            <person name="Basiewicz M."/>
            <person name="Murat C."/>
            <person name="Martin F."/>
            <person name="Kogel K.H."/>
        </authorList>
    </citation>
    <scope>NUCLEOTIDE SEQUENCE [LARGE SCALE GENOMIC DNA]</scope>
    <source>
        <strain evidence="2 3">DSM 11827</strain>
    </source>
</reference>
<feature type="compositionally biased region" description="Polar residues" evidence="1">
    <location>
        <begin position="93"/>
        <end position="103"/>
    </location>
</feature>
<keyword evidence="3" id="KW-1185">Reference proteome</keyword>
<proteinExistence type="predicted"/>
<organism evidence="2 3">
    <name type="scientific">Serendipita indica (strain DSM 11827)</name>
    <name type="common">Root endophyte fungus</name>
    <name type="synonym">Piriformospora indica</name>
    <dbReference type="NCBI Taxonomy" id="1109443"/>
    <lineage>
        <taxon>Eukaryota</taxon>
        <taxon>Fungi</taxon>
        <taxon>Dikarya</taxon>
        <taxon>Basidiomycota</taxon>
        <taxon>Agaricomycotina</taxon>
        <taxon>Agaricomycetes</taxon>
        <taxon>Sebacinales</taxon>
        <taxon>Serendipitaceae</taxon>
        <taxon>Serendipita</taxon>
    </lineage>
</organism>
<accession>G4TIU1</accession>
<dbReference type="eggNOG" id="ENOG502SEPV">
    <property type="taxonomic scope" value="Eukaryota"/>
</dbReference>
<feature type="region of interest" description="Disordered" evidence="1">
    <location>
        <begin position="46"/>
        <end position="116"/>
    </location>
</feature>
<sequence length="264" mass="29194">MGSELQQPSRSGPPDNGSTSSISQLLDQLSTSTAWQQAIALNVNTTSETSAGLEPSKPESSDAAGENAEDASGPSDRVSALLSLLGPNKGGEVQTSTPSTRSTHVPDGTLSGGDSRVDRGNLVSFGEALQIVTRLVERKPGILDHLREIREEQNRLERTFWANRDRIIESQKAQVKELKTKVAMTGPLGPREVEKQKAQFEGELRTLEVDEFLPAWDRLRRRQQSTLQRMGIPYMHETEDEEEQKKQKRLISVLEGWLDSAPRP</sequence>
<dbReference type="InterPro" id="IPR018858">
    <property type="entry name" value="DUF2458"/>
</dbReference>
<feature type="region of interest" description="Disordered" evidence="1">
    <location>
        <begin position="1"/>
        <end position="29"/>
    </location>
</feature>